<dbReference type="Proteomes" id="UP000708208">
    <property type="component" value="Unassembled WGS sequence"/>
</dbReference>
<gene>
    <name evidence="2" type="ORF">AFUS01_LOCUS34160</name>
</gene>
<reference evidence="2" key="1">
    <citation type="submission" date="2021-06" db="EMBL/GenBank/DDBJ databases">
        <authorList>
            <person name="Hodson N. C."/>
            <person name="Mongue J. A."/>
            <person name="Jaron S. K."/>
        </authorList>
    </citation>
    <scope>NUCLEOTIDE SEQUENCE</scope>
</reference>
<sequence length="159" mass="18023">DTSEFAERRQDEIESHLLDLRSTQSNSINAMYTTESCKAAFEEVESIAADSQDFKIIQDCLKQALEKINAKRSAIEAFPMSSTERVKPSNTNAEKQQRYFPRKKKQKSKHTTSERSQVMKSLLPLRLHPAPCEPTKLSTAPNNQIIDCIFFSSDDVPIA</sequence>
<evidence type="ECO:0000313" key="2">
    <source>
        <dbReference type="EMBL" id="CAG7823975.1"/>
    </source>
</evidence>
<comment type="caution">
    <text evidence="2">The sequence shown here is derived from an EMBL/GenBank/DDBJ whole genome shotgun (WGS) entry which is preliminary data.</text>
</comment>
<protein>
    <submittedName>
        <fullName evidence="2">Uncharacterized protein</fullName>
    </submittedName>
</protein>
<feature type="non-terminal residue" evidence="2">
    <location>
        <position position="1"/>
    </location>
</feature>
<evidence type="ECO:0000256" key="1">
    <source>
        <dbReference type="SAM" id="MobiDB-lite"/>
    </source>
</evidence>
<accession>A0A8J2L2A4</accession>
<dbReference type="EMBL" id="CAJVCH010531243">
    <property type="protein sequence ID" value="CAG7823975.1"/>
    <property type="molecule type" value="Genomic_DNA"/>
</dbReference>
<proteinExistence type="predicted"/>
<dbReference type="AlphaFoldDB" id="A0A8J2L2A4"/>
<feature type="compositionally biased region" description="Basic residues" evidence="1">
    <location>
        <begin position="100"/>
        <end position="110"/>
    </location>
</feature>
<evidence type="ECO:0000313" key="3">
    <source>
        <dbReference type="Proteomes" id="UP000708208"/>
    </source>
</evidence>
<organism evidence="2 3">
    <name type="scientific">Allacma fusca</name>
    <dbReference type="NCBI Taxonomy" id="39272"/>
    <lineage>
        <taxon>Eukaryota</taxon>
        <taxon>Metazoa</taxon>
        <taxon>Ecdysozoa</taxon>
        <taxon>Arthropoda</taxon>
        <taxon>Hexapoda</taxon>
        <taxon>Collembola</taxon>
        <taxon>Symphypleona</taxon>
        <taxon>Sminthuridae</taxon>
        <taxon>Allacma</taxon>
    </lineage>
</organism>
<feature type="compositionally biased region" description="Polar residues" evidence="1">
    <location>
        <begin position="80"/>
        <end position="94"/>
    </location>
</feature>
<name>A0A8J2L2A4_9HEXA</name>
<feature type="region of interest" description="Disordered" evidence="1">
    <location>
        <begin position="79"/>
        <end position="117"/>
    </location>
</feature>
<keyword evidence="3" id="KW-1185">Reference proteome</keyword>